<feature type="transmembrane region" description="Helical" evidence="7">
    <location>
        <begin position="9"/>
        <end position="25"/>
    </location>
</feature>
<evidence type="ECO:0000256" key="2">
    <source>
        <dbReference type="ARBA" id="ARBA00007977"/>
    </source>
</evidence>
<reference evidence="8 9" key="1">
    <citation type="submission" date="2015-03" db="EMBL/GenBank/DDBJ databases">
        <title>Genome Assembly of Staphylococcus cohnii subsp. cohnii strain G22B2.</title>
        <authorList>
            <person name="Nair G."/>
            <person name="Kaur G."/>
            <person name="Khatri I."/>
            <person name="Singh N.K."/>
            <person name="Sathyabama S."/>
            <person name="Maurya S.K."/>
            <person name="Subramanian S."/>
            <person name="Agrewala J.N."/>
            <person name="Mayilraj S."/>
        </authorList>
    </citation>
    <scope>NUCLEOTIDE SEQUENCE [LARGE SCALE GENOMIC DNA]</scope>
    <source>
        <strain evidence="8 9">G22B2</strain>
    </source>
</reference>
<protein>
    <submittedName>
        <fullName evidence="8">Putative membrane protein YeiH</fullName>
    </submittedName>
</protein>
<keyword evidence="6 7" id="KW-0472">Membrane</keyword>
<evidence type="ECO:0000256" key="6">
    <source>
        <dbReference type="ARBA" id="ARBA00023136"/>
    </source>
</evidence>
<keyword evidence="4 7" id="KW-0812">Transmembrane</keyword>
<evidence type="ECO:0000256" key="4">
    <source>
        <dbReference type="ARBA" id="ARBA00022692"/>
    </source>
</evidence>
<feature type="transmembrane region" description="Helical" evidence="7">
    <location>
        <begin position="220"/>
        <end position="237"/>
    </location>
</feature>
<dbReference type="PANTHER" id="PTHR30106:SF2">
    <property type="entry name" value="UPF0324 INNER MEMBRANE PROTEIN YEIH"/>
    <property type="match status" value="1"/>
</dbReference>
<organism evidence="8 9">
    <name type="scientific">Staphylococcus cohnii subsp. cohnii</name>
    <dbReference type="NCBI Taxonomy" id="74704"/>
    <lineage>
        <taxon>Bacteria</taxon>
        <taxon>Bacillati</taxon>
        <taxon>Bacillota</taxon>
        <taxon>Bacilli</taxon>
        <taxon>Bacillales</taxon>
        <taxon>Staphylococcaceae</taxon>
        <taxon>Staphylococcus</taxon>
        <taxon>Staphylococcus cohnii species complex</taxon>
    </lineage>
</organism>
<dbReference type="RefSeq" id="WP_019467636.1">
    <property type="nucleotide sequence ID" value="NZ_LAKJ01000015.1"/>
</dbReference>
<evidence type="ECO:0000256" key="3">
    <source>
        <dbReference type="ARBA" id="ARBA00022475"/>
    </source>
</evidence>
<dbReference type="PATRIC" id="fig|74704.6.peg.845"/>
<sequence>MKTLKSKAFIYGLLFTFIIAVISLLGSKLPFLDKIGALTIAILIAILYRHFKGYPEAYRSGIAFSSKRLLKLAIILYGLKLNIYDVIGKGSGLLLIDIGVILFSIGLMLLLNKYIKGDKHLTLLLGIGTGVCGAAAIAAISPIIKSREKDSAISIGIVALIGTIFSLAYTVIYSVFTISPEVFGVWSGTSLHEIAHVILAADFSGQAALSIGLLGKLGRVFLLIPLSIILILIMRFKSQGETEKKRIDVPYFLLGFVMMALFHTYVPLPHMVMQIIDNVTTICLLMAMVALGLNVSFKDLKDRAFKPLIVVIVVSICLSVVTFIVAKCFYG</sequence>
<proteinExistence type="inferred from homology"/>
<keyword evidence="5 7" id="KW-1133">Transmembrane helix</keyword>
<name>A0A0M2NZJ4_STACC</name>
<dbReference type="InterPro" id="IPR018383">
    <property type="entry name" value="UPF0324_pro"/>
</dbReference>
<feature type="transmembrane region" description="Helical" evidence="7">
    <location>
        <begin position="249"/>
        <end position="266"/>
    </location>
</feature>
<feature type="transmembrane region" description="Helical" evidence="7">
    <location>
        <begin position="93"/>
        <end position="111"/>
    </location>
</feature>
<keyword evidence="3" id="KW-1003">Cell membrane</keyword>
<feature type="transmembrane region" description="Helical" evidence="7">
    <location>
        <begin position="31"/>
        <end position="48"/>
    </location>
</feature>
<comment type="similarity">
    <text evidence="2">Belongs to the UPF0324 family.</text>
</comment>
<evidence type="ECO:0000313" key="9">
    <source>
        <dbReference type="Proteomes" id="UP000034455"/>
    </source>
</evidence>
<feature type="transmembrane region" description="Helical" evidence="7">
    <location>
        <begin position="151"/>
        <end position="173"/>
    </location>
</feature>
<feature type="transmembrane region" description="Helical" evidence="7">
    <location>
        <begin position="272"/>
        <end position="295"/>
    </location>
</feature>
<dbReference type="AlphaFoldDB" id="A0A0M2NZJ4"/>
<dbReference type="EMBL" id="LAKJ01000015">
    <property type="protein sequence ID" value="KKI63385.1"/>
    <property type="molecule type" value="Genomic_DNA"/>
</dbReference>
<dbReference type="GO" id="GO:0005886">
    <property type="term" value="C:plasma membrane"/>
    <property type="evidence" value="ECO:0007669"/>
    <property type="project" value="UniProtKB-SubCell"/>
</dbReference>
<feature type="transmembrane region" description="Helical" evidence="7">
    <location>
        <begin position="123"/>
        <end position="145"/>
    </location>
</feature>
<dbReference type="PANTHER" id="PTHR30106">
    <property type="entry name" value="INNER MEMBRANE PROTEIN YEIH-RELATED"/>
    <property type="match status" value="1"/>
</dbReference>
<accession>A0A0M2NZJ4</accession>
<comment type="caution">
    <text evidence="8">The sequence shown here is derived from an EMBL/GenBank/DDBJ whole genome shotgun (WGS) entry which is preliminary data.</text>
</comment>
<evidence type="ECO:0000256" key="1">
    <source>
        <dbReference type="ARBA" id="ARBA00004651"/>
    </source>
</evidence>
<comment type="subcellular location">
    <subcellularLocation>
        <location evidence="1">Cell membrane</location>
        <topology evidence="1">Multi-pass membrane protein</topology>
    </subcellularLocation>
</comment>
<feature type="transmembrane region" description="Helical" evidence="7">
    <location>
        <begin position="307"/>
        <end position="326"/>
    </location>
</feature>
<evidence type="ECO:0000256" key="7">
    <source>
        <dbReference type="SAM" id="Phobius"/>
    </source>
</evidence>
<dbReference type="Proteomes" id="UP000034455">
    <property type="component" value="Unassembled WGS sequence"/>
</dbReference>
<gene>
    <name evidence="8" type="ORF">UF66_0827</name>
</gene>
<dbReference type="Pfam" id="PF03601">
    <property type="entry name" value="Cons_hypoth698"/>
    <property type="match status" value="1"/>
</dbReference>
<evidence type="ECO:0000313" key="8">
    <source>
        <dbReference type="EMBL" id="KKI63385.1"/>
    </source>
</evidence>
<evidence type="ECO:0000256" key="5">
    <source>
        <dbReference type="ARBA" id="ARBA00022989"/>
    </source>
</evidence>